<dbReference type="AlphaFoldDB" id="A0A1Y1ZLA4"/>
<sequence length="414" mass="48519">MLSRVCQRLSRIAQPMLFHTIDFNSSISIVPPKKRVIQPHRALQQKPSLRQHCRRLSIDVADNVAVTKTDDYAIADDLAKWLTGVRCLQNYGGFDGDFLGSRTWSLIRSLAKHMGEVRHWSLCRQGWGLYLQDVLSQAMEEITFSKLTKLALHRISEWKGHTLQLKSTLRMNPTQKLLRTAPITALSISDYEETTQCTAFLLQWPAALEHFQFGSFYNNPWTMTYPLFQSWLLIHRETLKSIDIGYLSRYEDSNSYIFNATPFPNLEYLRLSSESWNDFGENEETWVRSLGKAGIARETSLETNEIKFRLDYWYGMEQDDYPWDRMDHIRDELLRPNGRDLIYQTPPISKDEWLGFRKKEREAQRSEDETEWYENETDTATDAETRLQTPPSYYGGGIREYLEPLDRNFPILNN</sequence>
<dbReference type="OrthoDB" id="4840564at2759"/>
<dbReference type="Proteomes" id="UP000193144">
    <property type="component" value="Unassembled WGS sequence"/>
</dbReference>
<reference evidence="2 3" key="1">
    <citation type="submission" date="2016-07" db="EMBL/GenBank/DDBJ databases">
        <title>Pervasive Adenine N6-methylation of Active Genes in Fungi.</title>
        <authorList>
            <consortium name="DOE Joint Genome Institute"/>
            <person name="Mondo S.J."/>
            <person name="Dannebaum R.O."/>
            <person name="Kuo R.C."/>
            <person name="Labutti K."/>
            <person name="Haridas S."/>
            <person name="Kuo A."/>
            <person name="Salamov A."/>
            <person name="Ahrendt S.R."/>
            <person name="Lipzen A."/>
            <person name="Sullivan W."/>
            <person name="Andreopoulos W.B."/>
            <person name="Clum A."/>
            <person name="Lindquist E."/>
            <person name="Daum C."/>
            <person name="Ramamoorthy G.K."/>
            <person name="Gryganskyi A."/>
            <person name="Culley D."/>
            <person name="Magnuson J.K."/>
            <person name="James T.Y."/>
            <person name="O'Malley M.A."/>
            <person name="Stajich J.E."/>
            <person name="Spatafora J.W."/>
            <person name="Visel A."/>
            <person name="Grigoriev I.V."/>
        </authorList>
    </citation>
    <scope>NUCLEOTIDE SEQUENCE [LARGE SCALE GENOMIC DNA]</scope>
    <source>
        <strain evidence="2 3">CBS 115471</strain>
    </source>
</reference>
<feature type="compositionally biased region" description="Acidic residues" evidence="1">
    <location>
        <begin position="368"/>
        <end position="381"/>
    </location>
</feature>
<evidence type="ECO:0000256" key="1">
    <source>
        <dbReference type="SAM" id="MobiDB-lite"/>
    </source>
</evidence>
<evidence type="ECO:0000313" key="2">
    <source>
        <dbReference type="EMBL" id="ORY10989.1"/>
    </source>
</evidence>
<accession>A0A1Y1ZLA4</accession>
<comment type="caution">
    <text evidence="2">The sequence shown here is derived from an EMBL/GenBank/DDBJ whole genome shotgun (WGS) entry which is preliminary data.</text>
</comment>
<organism evidence="2 3">
    <name type="scientific">Clohesyomyces aquaticus</name>
    <dbReference type="NCBI Taxonomy" id="1231657"/>
    <lineage>
        <taxon>Eukaryota</taxon>
        <taxon>Fungi</taxon>
        <taxon>Dikarya</taxon>
        <taxon>Ascomycota</taxon>
        <taxon>Pezizomycotina</taxon>
        <taxon>Dothideomycetes</taxon>
        <taxon>Pleosporomycetidae</taxon>
        <taxon>Pleosporales</taxon>
        <taxon>Lindgomycetaceae</taxon>
        <taxon>Clohesyomyces</taxon>
    </lineage>
</organism>
<gene>
    <name evidence="2" type="ORF">BCR34DRAFT_601742</name>
</gene>
<evidence type="ECO:0000313" key="3">
    <source>
        <dbReference type="Proteomes" id="UP000193144"/>
    </source>
</evidence>
<feature type="region of interest" description="Disordered" evidence="1">
    <location>
        <begin position="365"/>
        <end position="395"/>
    </location>
</feature>
<evidence type="ECO:0008006" key="4">
    <source>
        <dbReference type="Google" id="ProtNLM"/>
    </source>
</evidence>
<protein>
    <recommendedName>
        <fullName evidence="4">F-box domain-containing protein</fullName>
    </recommendedName>
</protein>
<proteinExistence type="predicted"/>
<dbReference type="EMBL" id="MCFA01000066">
    <property type="protein sequence ID" value="ORY10989.1"/>
    <property type="molecule type" value="Genomic_DNA"/>
</dbReference>
<name>A0A1Y1ZLA4_9PLEO</name>
<keyword evidence="3" id="KW-1185">Reference proteome</keyword>